<sequence>MGPWTAAIATIIGAHPIPPSLGATTWAPLQTDPGIWPTIAQVSVGANVLLLAVLGGIWARNYWQFRSKHTLGLLVFSVLLLAENALALYYYMVDPTLATWFATAVPAIAWRAMMLLHVLETVALLFLVWITWD</sequence>
<dbReference type="AlphaFoldDB" id="A0A151ACL8"/>
<accession>A0A151ACL8</accession>
<keyword evidence="1" id="KW-0472">Membrane</keyword>
<protein>
    <submittedName>
        <fullName evidence="2">Uncharacterized protein</fullName>
    </submittedName>
</protein>
<feature type="transmembrane region" description="Helical" evidence="1">
    <location>
        <begin position="71"/>
        <end position="92"/>
    </location>
</feature>
<dbReference type="PATRIC" id="fig|1008153.3.peg.2056"/>
<reference evidence="2 3" key="1">
    <citation type="submission" date="2016-02" db="EMBL/GenBank/DDBJ databases">
        <title>Genome sequence of Halalkalicoccus paucihalophilus DSM 24557.</title>
        <authorList>
            <person name="Poehlein A."/>
            <person name="Daniel R."/>
        </authorList>
    </citation>
    <scope>NUCLEOTIDE SEQUENCE [LARGE SCALE GENOMIC DNA]</scope>
    <source>
        <strain evidence="2 3">DSM 24557</strain>
    </source>
</reference>
<dbReference type="EMBL" id="LTAZ01000005">
    <property type="protein sequence ID" value="KYH25353.1"/>
    <property type="molecule type" value="Genomic_DNA"/>
</dbReference>
<name>A0A151ACL8_9EURY</name>
<evidence type="ECO:0000313" key="2">
    <source>
        <dbReference type="EMBL" id="KYH25353.1"/>
    </source>
</evidence>
<dbReference type="InterPro" id="IPR058349">
    <property type="entry name" value="DUF8036"/>
</dbReference>
<gene>
    <name evidence="2" type="ORF">HAPAU_20230</name>
</gene>
<evidence type="ECO:0000313" key="3">
    <source>
        <dbReference type="Proteomes" id="UP000075321"/>
    </source>
</evidence>
<feature type="transmembrane region" description="Helical" evidence="1">
    <location>
        <begin position="112"/>
        <end position="132"/>
    </location>
</feature>
<proteinExistence type="predicted"/>
<keyword evidence="3" id="KW-1185">Reference proteome</keyword>
<organism evidence="2 3">
    <name type="scientific">Halalkalicoccus paucihalophilus</name>
    <dbReference type="NCBI Taxonomy" id="1008153"/>
    <lineage>
        <taxon>Archaea</taxon>
        <taxon>Methanobacteriati</taxon>
        <taxon>Methanobacteriota</taxon>
        <taxon>Stenosarchaea group</taxon>
        <taxon>Halobacteria</taxon>
        <taxon>Halobacteriales</taxon>
        <taxon>Halococcaceae</taxon>
        <taxon>Halalkalicoccus</taxon>
    </lineage>
</organism>
<keyword evidence="1" id="KW-1133">Transmembrane helix</keyword>
<dbReference type="Proteomes" id="UP000075321">
    <property type="component" value="Unassembled WGS sequence"/>
</dbReference>
<dbReference type="Pfam" id="PF26119">
    <property type="entry name" value="DUF8036"/>
    <property type="match status" value="1"/>
</dbReference>
<keyword evidence="1" id="KW-0812">Transmembrane</keyword>
<comment type="caution">
    <text evidence="2">The sequence shown here is derived from an EMBL/GenBank/DDBJ whole genome shotgun (WGS) entry which is preliminary data.</text>
</comment>
<feature type="transmembrane region" description="Helical" evidence="1">
    <location>
        <begin position="38"/>
        <end position="59"/>
    </location>
</feature>
<evidence type="ECO:0000256" key="1">
    <source>
        <dbReference type="SAM" id="Phobius"/>
    </source>
</evidence>
<dbReference type="OrthoDB" id="205211at2157"/>